<evidence type="ECO:0000313" key="2">
    <source>
        <dbReference type="EMBL" id="MBW82788.1"/>
    </source>
</evidence>
<protein>
    <submittedName>
        <fullName evidence="2">Uncharacterized protein</fullName>
    </submittedName>
</protein>
<feature type="transmembrane region" description="Helical" evidence="1">
    <location>
        <begin position="12"/>
        <end position="32"/>
    </location>
</feature>
<proteinExistence type="predicted"/>
<dbReference type="EMBL" id="GGEC01002305">
    <property type="protein sequence ID" value="MBW82788.1"/>
    <property type="molecule type" value="Transcribed_RNA"/>
</dbReference>
<dbReference type="AlphaFoldDB" id="A0A2P2INK6"/>
<organism evidence="2">
    <name type="scientific">Rhizophora mucronata</name>
    <name type="common">Asiatic mangrove</name>
    <dbReference type="NCBI Taxonomy" id="61149"/>
    <lineage>
        <taxon>Eukaryota</taxon>
        <taxon>Viridiplantae</taxon>
        <taxon>Streptophyta</taxon>
        <taxon>Embryophyta</taxon>
        <taxon>Tracheophyta</taxon>
        <taxon>Spermatophyta</taxon>
        <taxon>Magnoliopsida</taxon>
        <taxon>eudicotyledons</taxon>
        <taxon>Gunneridae</taxon>
        <taxon>Pentapetalae</taxon>
        <taxon>rosids</taxon>
        <taxon>fabids</taxon>
        <taxon>Malpighiales</taxon>
        <taxon>Rhizophoraceae</taxon>
        <taxon>Rhizophora</taxon>
    </lineage>
</organism>
<keyword evidence="1" id="KW-0812">Transmembrane</keyword>
<evidence type="ECO:0000256" key="1">
    <source>
        <dbReference type="SAM" id="Phobius"/>
    </source>
</evidence>
<name>A0A2P2INK6_RHIMU</name>
<keyword evidence="1" id="KW-1133">Transmembrane helix</keyword>
<keyword evidence="1" id="KW-0472">Membrane</keyword>
<sequence>MATIDTNSKASLLLPVACYSKFMIVHSLYFYMNFSMLASNAITKRLHLATAMEKSKFKTPNFSIRDKTLSLTLWDEYISICSKKISLLGHYLENTFSFTQRQAITCCK</sequence>
<accession>A0A2P2INK6</accession>
<reference evidence="2" key="1">
    <citation type="submission" date="2018-02" db="EMBL/GenBank/DDBJ databases">
        <title>Rhizophora mucronata_Transcriptome.</title>
        <authorList>
            <person name="Meera S.P."/>
            <person name="Sreeshan A."/>
            <person name="Augustine A."/>
        </authorList>
    </citation>
    <scope>NUCLEOTIDE SEQUENCE</scope>
    <source>
        <tissue evidence="2">Leaf</tissue>
    </source>
</reference>